<feature type="compositionally biased region" description="Basic and acidic residues" evidence="1">
    <location>
        <begin position="76"/>
        <end position="88"/>
    </location>
</feature>
<accession>A0ABN5VTU6</accession>
<feature type="region of interest" description="Disordered" evidence="1">
    <location>
        <begin position="76"/>
        <end position="107"/>
    </location>
</feature>
<reference evidence="2 3" key="1">
    <citation type="journal article" date="2010" name="ChemBioChem">
        <title>Cloning and characterization of the biosynthetic gene cluster of 16-membered macrolide antibiotic FD-891: involvement of a dual functional cytochrome P450 monooxygenase catalyzing epoxidation and hydroxylation.</title>
        <authorList>
            <person name="Kudo F."/>
            <person name="Motegi A."/>
            <person name="Mizoue K."/>
            <person name="Eguchi T."/>
        </authorList>
    </citation>
    <scope>NUCLEOTIDE SEQUENCE [LARGE SCALE GENOMIC DNA]</scope>
    <source>
        <strain evidence="2 3">A-8890</strain>
    </source>
</reference>
<proteinExistence type="predicted"/>
<evidence type="ECO:0000313" key="2">
    <source>
        <dbReference type="EMBL" id="BBC36745.1"/>
    </source>
</evidence>
<gene>
    <name evidence="2" type="ORF">SGFS_080390</name>
</gene>
<feature type="compositionally biased region" description="Gly residues" evidence="1">
    <location>
        <begin position="28"/>
        <end position="42"/>
    </location>
</feature>
<evidence type="ECO:0000313" key="3">
    <source>
        <dbReference type="Proteomes" id="UP001321542"/>
    </source>
</evidence>
<organism evidence="2 3">
    <name type="scientific">Streptomyces graminofaciens</name>
    <dbReference type="NCBI Taxonomy" id="68212"/>
    <lineage>
        <taxon>Bacteria</taxon>
        <taxon>Bacillati</taxon>
        <taxon>Actinomycetota</taxon>
        <taxon>Actinomycetes</taxon>
        <taxon>Kitasatosporales</taxon>
        <taxon>Streptomycetaceae</taxon>
        <taxon>Streptomyces</taxon>
    </lineage>
</organism>
<sequence>MTAMVTKLSRADLEASLGPDLGGRTLPPGGGISGTAGAGGDHGAGDDHGAAGLPVRLPYNKRALEWLVRLADRAPERGAGHCASDHDGPAPTDAPRPPDLPRAPDLTPWVKFAPCAI</sequence>
<evidence type="ECO:0000256" key="1">
    <source>
        <dbReference type="SAM" id="MobiDB-lite"/>
    </source>
</evidence>
<name>A0ABN5VTU6_9ACTN</name>
<reference evidence="2 3" key="2">
    <citation type="journal article" date="2023" name="ChemBioChem">
        <title>Acyltransferase Domain Exchange between Two Independent Type I Polyketide Synthases in the Same Producer Strain of Macrolide Antibiotics.</title>
        <authorList>
            <person name="Kudo F."/>
            <person name="Kishikawa K."/>
            <person name="Tsuboi K."/>
            <person name="Kido T."/>
            <person name="Usui T."/>
            <person name="Hashimoto J."/>
            <person name="Shin-Ya K."/>
            <person name="Miyanaga A."/>
            <person name="Eguchi T."/>
        </authorList>
    </citation>
    <scope>NUCLEOTIDE SEQUENCE [LARGE SCALE GENOMIC DNA]</scope>
    <source>
        <strain evidence="2 3">A-8890</strain>
    </source>
</reference>
<keyword evidence="3" id="KW-1185">Reference proteome</keyword>
<protein>
    <submittedName>
        <fullName evidence="2">Uncharacterized protein</fullName>
    </submittedName>
</protein>
<dbReference type="Proteomes" id="UP001321542">
    <property type="component" value="Chromosome"/>
</dbReference>
<feature type="compositionally biased region" description="Pro residues" evidence="1">
    <location>
        <begin position="92"/>
        <end position="101"/>
    </location>
</feature>
<dbReference type="EMBL" id="AP018448">
    <property type="protein sequence ID" value="BBC36745.1"/>
    <property type="molecule type" value="Genomic_DNA"/>
</dbReference>
<feature type="region of interest" description="Disordered" evidence="1">
    <location>
        <begin position="15"/>
        <end position="50"/>
    </location>
</feature>